<protein>
    <submittedName>
        <fullName evidence="1">Uncharacterized protein</fullName>
    </submittedName>
</protein>
<dbReference type="EMBL" id="MSCM01000002">
    <property type="protein sequence ID" value="PQJ76286.1"/>
    <property type="molecule type" value="Genomic_DNA"/>
</dbReference>
<evidence type="ECO:0000313" key="2">
    <source>
        <dbReference type="Proteomes" id="UP000239068"/>
    </source>
</evidence>
<organism evidence="1 2">
    <name type="scientific">Polaribacter glomeratus</name>
    <dbReference type="NCBI Taxonomy" id="102"/>
    <lineage>
        <taxon>Bacteria</taxon>
        <taxon>Pseudomonadati</taxon>
        <taxon>Bacteroidota</taxon>
        <taxon>Flavobacteriia</taxon>
        <taxon>Flavobacteriales</taxon>
        <taxon>Flavobacteriaceae</taxon>
    </lineage>
</organism>
<dbReference type="InterPro" id="IPR029058">
    <property type="entry name" value="AB_hydrolase_fold"/>
</dbReference>
<sequence length="152" mass="17276">MALVNKIDIIKQRKLVLNEINIKEGSGSFLIEGGKGKKEKAITIYDHKPKRYKPDSKILLVVSGSGRNRDSYRDAWIASSEKYGVLILSPFADKQGVHRLERGTYFFNTSKEIAKKLDFDFNCKLIIVHNTGHDHRKMGVASSKYLHGKKEL</sequence>
<dbReference type="Gene3D" id="3.40.50.1820">
    <property type="entry name" value="alpha/beta hydrolase"/>
    <property type="match status" value="2"/>
</dbReference>
<reference evidence="1 2" key="1">
    <citation type="submission" date="2016-12" db="EMBL/GenBank/DDBJ databases">
        <title>Trade-off between light-utilization and light-protection in marine flavobacteria.</title>
        <authorList>
            <person name="Kumagai Y."/>
            <person name="Yoshizawa S."/>
            <person name="Kogure K."/>
            <person name="Iwasaki W."/>
        </authorList>
    </citation>
    <scope>NUCLEOTIDE SEQUENCE [LARGE SCALE GENOMIC DNA]</scope>
    <source>
        <strain evidence="1 2">ATCC 43844</strain>
    </source>
</reference>
<evidence type="ECO:0000313" key="1">
    <source>
        <dbReference type="EMBL" id="PQJ76286.1"/>
    </source>
</evidence>
<name>A0A2S7WFT8_9FLAO</name>
<dbReference type="Proteomes" id="UP000239068">
    <property type="component" value="Unassembled WGS sequence"/>
</dbReference>
<proteinExistence type="predicted"/>
<gene>
    <name evidence="1" type="ORF">BTO16_10205</name>
</gene>
<keyword evidence="2" id="KW-1185">Reference proteome</keyword>
<dbReference type="OrthoDB" id="1094867at2"/>
<dbReference type="AlphaFoldDB" id="A0A2S7WFT8"/>
<accession>A0A2S7WFT8</accession>
<comment type="caution">
    <text evidence="1">The sequence shown here is derived from an EMBL/GenBank/DDBJ whole genome shotgun (WGS) entry which is preliminary data.</text>
</comment>